<dbReference type="GO" id="GO:0030170">
    <property type="term" value="F:pyridoxal phosphate binding"/>
    <property type="evidence" value="ECO:0007669"/>
    <property type="project" value="InterPro"/>
</dbReference>
<comment type="cofactor">
    <cofactor evidence="1">
        <name>pyridoxal 5'-phosphate</name>
        <dbReference type="ChEBI" id="CHEBI:597326"/>
    </cofactor>
</comment>
<gene>
    <name evidence="8" type="ordered locus">Mhun_1460</name>
</gene>
<dbReference type="InterPro" id="IPR050859">
    <property type="entry name" value="Class-I_PLP-dep_aminotransf"/>
</dbReference>
<dbReference type="FunFam" id="3.40.640.10:FF:000053">
    <property type="entry name" value="Aminotransferase, class I"/>
    <property type="match status" value="1"/>
</dbReference>
<dbReference type="OrthoDB" id="372018at2157"/>
<dbReference type="GeneID" id="3922068"/>
<dbReference type="SUPFAM" id="SSF53383">
    <property type="entry name" value="PLP-dependent transferases"/>
    <property type="match status" value="1"/>
</dbReference>
<evidence type="ECO:0000313" key="9">
    <source>
        <dbReference type="Proteomes" id="UP000001941"/>
    </source>
</evidence>
<keyword evidence="9" id="KW-1185">Reference proteome</keyword>
<dbReference type="AlphaFoldDB" id="Q2FLW3"/>
<evidence type="ECO:0000256" key="4">
    <source>
        <dbReference type="ARBA" id="ARBA00022576"/>
    </source>
</evidence>
<dbReference type="EMBL" id="CP000254">
    <property type="protein sequence ID" value="ABD41194.1"/>
    <property type="molecule type" value="Genomic_DNA"/>
</dbReference>
<dbReference type="GO" id="GO:1901605">
    <property type="term" value="P:alpha-amino acid metabolic process"/>
    <property type="evidence" value="ECO:0007669"/>
    <property type="project" value="TreeGrafter"/>
</dbReference>
<evidence type="ECO:0000256" key="1">
    <source>
        <dbReference type="ARBA" id="ARBA00001933"/>
    </source>
</evidence>
<accession>Q2FLW3</accession>
<dbReference type="Proteomes" id="UP000001941">
    <property type="component" value="Chromosome"/>
</dbReference>
<comment type="similarity">
    <text evidence="2">Belongs to the class-I pyridoxal-phosphate-dependent aminotransferase family.</text>
</comment>
<dbReference type="PANTHER" id="PTHR42790:SF19">
    <property type="entry name" value="KYNURENINE_ALPHA-AMINOADIPATE AMINOTRANSFERASE, MITOCHONDRIAL"/>
    <property type="match status" value="1"/>
</dbReference>
<proteinExistence type="inferred from homology"/>
<dbReference type="CDD" id="cd00609">
    <property type="entry name" value="AAT_like"/>
    <property type="match status" value="1"/>
</dbReference>
<keyword evidence="6" id="KW-0663">Pyridoxal phosphate</keyword>
<dbReference type="eggNOG" id="arCOG00492">
    <property type="taxonomic scope" value="Archaea"/>
</dbReference>
<dbReference type="EnsemblBacteria" id="ABD41194">
    <property type="protein sequence ID" value="ABD41194"/>
    <property type="gene ID" value="Mhun_1460"/>
</dbReference>
<comment type="subunit">
    <text evidence="3">Homodimer.</text>
</comment>
<dbReference type="InterPro" id="IPR015421">
    <property type="entry name" value="PyrdxlP-dep_Trfase_major"/>
</dbReference>
<dbReference type="Pfam" id="PF00155">
    <property type="entry name" value="Aminotran_1_2"/>
    <property type="match status" value="1"/>
</dbReference>
<evidence type="ECO:0000256" key="5">
    <source>
        <dbReference type="ARBA" id="ARBA00022679"/>
    </source>
</evidence>
<keyword evidence="5 8" id="KW-0808">Transferase</keyword>
<dbReference type="InterPro" id="IPR015424">
    <property type="entry name" value="PyrdxlP-dep_Trfase"/>
</dbReference>
<dbReference type="STRING" id="323259.Mhun_1460"/>
<keyword evidence="4 8" id="KW-0032">Aminotransferase</keyword>
<evidence type="ECO:0000256" key="3">
    <source>
        <dbReference type="ARBA" id="ARBA00011738"/>
    </source>
</evidence>
<dbReference type="GO" id="GO:0008483">
    <property type="term" value="F:transaminase activity"/>
    <property type="evidence" value="ECO:0007669"/>
    <property type="project" value="UniProtKB-KW"/>
</dbReference>
<evidence type="ECO:0000256" key="2">
    <source>
        <dbReference type="ARBA" id="ARBA00007441"/>
    </source>
</evidence>
<protein>
    <submittedName>
        <fullName evidence="8">Aromatic amino acid aminotransferase apoenzyme</fullName>
        <ecNumber evidence="8">2.6.1.57</ecNumber>
    </submittedName>
</protein>
<dbReference type="InParanoid" id="Q2FLW3"/>
<reference evidence="9" key="1">
    <citation type="journal article" date="2016" name="Stand. Genomic Sci.">
        <title>Complete genome sequence of Methanospirillum hungatei type strain JF1.</title>
        <authorList>
            <person name="Gunsalus R.P."/>
            <person name="Cook L.E."/>
            <person name="Crable B."/>
            <person name="Rohlin L."/>
            <person name="McDonald E."/>
            <person name="Mouttaki H."/>
            <person name="Sieber J.R."/>
            <person name="Poweleit N."/>
            <person name="Zhou H."/>
            <person name="Lapidus A.L."/>
            <person name="Daligault H.E."/>
            <person name="Land M."/>
            <person name="Gilna P."/>
            <person name="Ivanova N."/>
            <person name="Kyrpides N."/>
            <person name="Culley D.E."/>
            <person name="McInerney M.J."/>
        </authorList>
    </citation>
    <scope>NUCLEOTIDE SEQUENCE [LARGE SCALE GENOMIC DNA]</scope>
    <source>
        <strain evidence="9">ATCC 27890 / DSM 864 / NBRC 100397 / JF-1</strain>
    </source>
</reference>
<dbReference type="InterPro" id="IPR004839">
    <property type="entry name" value="Aminotransferase_I/II_large"/>
</dbReference>
<dbReference type="PANTHER" id="PTHR42790">
    <property type="entry name" value="AMINOTRANSFERASE"/>
    <property type="match status" value="1"/>
</dbReference>
<organism evidence="8 9">
    <name type="scientific">Methanospirillum hungatei JF-1 (strain ATCC 27890 / DSM 864 / NBRC 100397 / JF-1)</name>
    <dbReference type="NCBI Taxonomy" id="323259"/>
    <lineage>
        <taxon>Archaea</taxon>
        <taxon>Methanobacteriati</taxon>
        <taxon>Methanobacteriota</taxon>
        <taxon>Stenosarchaea group</taxon>
        <taxon>Methanomicrobia</taxon>
        <taxon>Methanomicrobiales</taxon>
        <taxon>Methanospirillaceae</taxon>
        <taxon>Methanospirillum</taxon>
    </lineage>
</organism>
<evidence type="ECO:0000259" key="7">
    <source>
        <dbReference type="Pfam" id="PF00155"/>
    </source>
</evidence>
<dbReference type="Gene3D" id="3.90.1150.10">
    <property type="entry name" value="Aspartate Aminotransferase, domain 1"/>
    <property type="match status" value="1"/>
</dbReference>
<evidence type="ECO:0000256" key="6">
    <source>
        <dbReference type="ARBA" id="ARBA00022898"/>
    </source>
</evidence>
<feature type="domain" description="Aminotransferase class I/classII large" evidence="7">
    <location>
        <begin position="57"/>
        <end position="391"/>
    </location>
</feature>
<dbReference type="HOGENOM" id="CLU_017584_0_6_2"/>
<dbReference type="KEGG" id="mhu:Mhun_1460"/>
<dbReference type="RefSeq" id="WP_011448463.1">
    <property type="nucleotide sequence ID" value="NC_007796.1"/>
</dbReference>
<dbReference type="InterPro" id="IPR015422">
    <property type="entry name" value="PyrdxlP-dep_Trfase_small"/>
</dbReference>
<name>Q2FLW3_METHJ</name>
<evidence type="ECO:0000313" key="8">
    <source>
        <dbReference type="EMBL" id="ABD41194.1"/>
    </source>
</evidence>
<sequence>MTGTNAGPVYRFSSCMHILPPSFLDELFRVSAVPGIISFAGGLPDASLFDLQGIRQATEAVFDEHGRAALQYTTTDGYRPLREIIARRYYTRLGLLVSADEIQIVNGSQQALDLMAKILTSPGDSILIERPGYLGAIEAFSFYSPVFSPVPPDDEGPDPDYLANIIRTEDPVFFYGIPNSQNPSGCTWSDMRRREVADILSGTDCLLYEDDAFGELFFDGKPRQPVMKHLPDQVMMSGSFSKVVAPGLRIGWIRAPRPVLAAFNRAKQAADLHSNLFSQMVLTEYMTRNNPDEKIRAMGREYGERCRLMTDLIEDMLPDTVGHTNPVGGMFLMLTLPDSMHSMEIFEKGIQEGVAVMPGVPFYVDDGGCRTIRLNFSASSKEQIEAGMSRLARVFRDMA</sequence>
<dbReference type="Gene3D" id="3.40.640.10">
    <property type="entry name" value="Type I PLP-dependent aspartate aminotransferase-like (Major domain)"/>
    <property type="match status" value="1"/>
</dbReference>
<dbReference type="EC" id="2.6.1.57" evidence="8"/>